<protein>
    <submittedName>
        <fullName evidence="2">Uncharacterized protein</fullName>
    </submittedName>
</protein>
<evidence type="ECO:0000313" key="2">
    <source>
        <dbReference type="EMBL" id="GHA33377.1"/>
    </source>
</evidence>
<organism evidence="2 3">
    <name type="scientific">Streptomyces canarius</name>
    <dbReference type="NCBI Taxonomy" id="285453"/>
    <lineage>
        <taxon>Bacteria</taxon>
        <taxon>Bacillati</taxon>
        <taxon>Actinomycetota</taxon>
        <taxon>Actinomycetes</taxon>
        <taxon>Kitasatosporales</taxon>
        <taxon>Streptomycetaceae</taxon>
        <taxon>Streptomyces</taxon>
    </lineage>
</organism>
<accession>A0ABQ3CQZ0</accession>
<evidence type="ECO:0000313" key="3">
    <source>
        <dbReference type="Proteomes" id="UP000653644"/>
    </source>
</evidence>
<proteinExistence type="predicted"/>
<keyword evidence="3" id="KW-1185">Reference proteome</keyword>
<feature type="region of interest" description="Disordered" evidence="1">
    <location>
        <begin position="70"/>
        <end position="104"/>
    </location>
</feature>
<evidence type="ECO:0000256" key="1">
    <source>
        <dbReference type="SAM" id="MobiDB-lite"/>
    </source>
</evidence>
<comment type="caution">
    <text evidence="2">The sequence shown here is derived from an EMBL/GenBank/DDBJ whole genome shotgun (WGS) entry which is preliminary data.</text>
</comment>
<reference evidence="3" key="1">
    <citation type="journal article" date="2019" name="Int. J. Syst. Evol. Microbiol.">
        <title>The Global Catalogue of Microorganisms (GCM) 10K type strain sequencing project: providing services to taxonomists for standard genome sequencing and annotation.</title>
        <authorList>
            <consortium name="The Broad Institute Genomics Platform"/>
            <consortium name="The Broad Institute Genome Sequencing Center for Infectious Disease"/>
            <person name="Wu L."/>
            <person name="Ma J."/>
        </authorList>
    </citation>
    <scope>NUCLEOTIDE SEQUENCE [LARGE SCALE GENOMIC DNA]</scope>
    <source>
        <strain evidence="3">JCM 4733</strain>
    </source>
</reference>
<dbReference type="EMBL" id="BMVN01000014">
    <property type="protein sequence ID" value="GHA33377.1"/>
    <property type="molecule type" value="Genomic_DNA"/>
</dbReference>
<gene>
    <name evidence="2" type="ORF">GCM10010345_42410</name>
</gene>
<sequence length="104" mass="11425">MEPGVRPRRATDVLETHLQKPHFRCGRREYQHAAAEQDLAALLTDALDANTGPNPTDEVDPLARWLARHAGTLTDPVAPSRHGDASAAPPPRPRPTWALTRHST</sequence>
<name>A0ABQ3CQZ0_9ACTN</name>
<dbReference type="Proteomes" id="UP000653644">
    <property type="component" value="Unassembled WGS sequence"/>
</dbReference>